<proteinExistence type="predicted"/>
<gene>
    <name evidence="1" type="ORF">BD311DRAFT_153950</name>
</gene>
<sequence length="82" mass="9251">MPLLGSRWCLSICGERAATPHPLARGSPLWQRTAIAPILMPAWQPRRPLAAMLYRRILLQYGRSSRNSARNSLEEVGRHSTT</sequence>
<reference evidence="1" key="1">
    <citation type="submission" date="2019-01" db="EMBL/GenBank/DDBJ databases">
        <title>Draft genome sequences of three monokaryotic isolates of the white-rot basidiomycete fungus Dichomitus squalens.</title>
        <authorList>
            <consortium name="DOE Joint Genome Institute"/>
            <person name="Lopez S.C."/>
            <person name="Andreopoulos B."/>
            <person name="Pangilinan J."/>
            <person name="Lipzen A."/>
            <person name="Riley R."/>
            <person name="Ahrendt S."/>
            <person name="Ng V."/>
            <person name="Barry K."/>
            <person name="Daum C."/>
            <person name="Grigoriev I.V."/>
            <person name="Hilden K.S."/>
            <person name="Makela M.R."/>
            <person name="de Vries R.P."/>
        </authorList>
    </citation>
    <scope>NUCLEOTIDE SEQUENCE [LARGE SCALE GENOMIC DNA]</scope>
    <source>
        <strain evidence="1">OM18370.1</strain>
    </source>
</reference>
<protein>
    <submittedName>
        <fullName evidence="1">Uncharacterized protein</fullName>
    </submittedName>
</protein>
<accession>A0A4Q9M5P4</accession>
<dbReference type="Proteomes" id="UP000292957">
    <property type="component" value="Unassembled WGS sequence"/>
</dbReference>
<name>A0A4Q9M5P4_9APHY</name>
<organism evidence="1">
    <name type="scientific">Dichomitus squalens</name>
    <dbReference type="NCBI Taxonomy" id="114155"/>
    <lineage>
        <taxon>Eukaryota</taxon>
        <taxon>Fungi</taxon>
        <taxon>Dikarya</taxon>
        <taxon>Basidiomycota</taxon>
        <taxon>Agaricomycotina</taxon>
        <taxon>Agaricomycetes</taxon>
        <taxon>Polyporales</taxon>
        <taxon>Polyporaceae</taxon>
        <taxon>Dichomitus</taxon>
    </lineage>
</organism>
<dbReference type="EMBL" id="ML143548">
    <property type="protein sequence ID" value="TBU22290.1"/>
    <property type="molecule type" value="Genomic_DNA"/>
</dbReference>
<evidence type="ECO:0000313" key="1">
    <source>
        <dbReference type="EMBL" id="TBU22290.1"/>
    </source>
</evidence>
<dbReference type="AlphaFoldDB" id="A0A4Q9M5P4"/>